<reference evidence="1 2" key="1">
    <citation type="submission" date="2019-02" db="EMBL/GenBank/DDBJ databases">
        <authorList>
            <consortium name="Pathogen Informatics"/>
        </authorList>
    </citation>
    <scope>NUCLEOTIDE SEQUENCE [LARGE SCALE GENOMIC DNA]</scope>
    <source>
        <strain evidence="1 2">3012STDY6756503</strain>
    </source>
</reference>
<dbReference type="Proteomes" id="UP000360750">
    <property type="component" value="Unassembled WGS sequence"/>
</dbReference>
<sequence>MAPDRVNSVVALTPVSAFGTPFDEATYEGFVSAYSDPGPTLGGLAPHLSKAQLQNLVSRSQTVLDRDIWEAYLANWSSASFGHELSGYSGQVILAYGDSDPFVNHAYLQETAAALPQGSMVAIERAGHYPMIETPVQTVRIWEDAFNDTQK</sequence>
<dbReference type="Gene3D" id="3.40.50.1820">
    <property type="entry name" value="alpha/beta hydrolase"/>
    <property type="match status" value="1"/>
</dbReference>
<evidence type="ECO:0000313" key="2">
    <source>
        <dbReference type="Proteomes" id="UP000360750"/>
    </source>
</evidence>
<dbReference type="InterPro" id="IPR029058">
    <property type="entry name" value="AB_hydrolase_fold"/>
</dbReference>
<evidence type="ECO:0000313" key="1">
    <source>
        <dbReference type="EMBL" id="VFA81377.1"/>
    </source>
</evidence>
<keyword evidence="1" id="KW-0378">Hydrolase</keyword>
<protein>
    <submittedName>
        <fullName evidence="1">Alpha/beta hydrolase family</fullName>
    </submittedName>
</protein>
<dbReference type="SUPFAM" id="SSF53474">
    <property type="entry name" value="alpha/beta-Hydrolases"/>
    <property type="match status" value="1"/>
</dbReference>
<dbReference type="EMBL" id="CAACYD010000003">
    <property type="protein sequence ID" value="VFA81377.1"/>
    <property type="molecule type" value="Genomic_DNA"/>
</dbReference>
<gene>
    <name evidence="1" type="ORF">NCTC8139_00435</name>
</gene>
<name>A0ABD7UXW0_9ACTN</name>
<proteinExistence type="predicted"/>
<accession>A0ABD7UXW0</accession>
<organism evidence="1 2">
    <name type="scientific">Gordonia paraffinivorans</name>
    <dbReference type="NCBI Taxonomy" id="175628"/>
    <lineage>
        <taxon>Bacteria</taxon>
        <taxon>Bacillati</taxon>
        <taxon>Actinomycetota</taxon>
        <taxon>Actinomycetes</taxon>
        <taxon>Mycobacteriales</taxon>
        <taxon>Gordoniaceae</taxon>
        <taxon>Gordonia</taxon>
    </lineage>
</organism>
<dbReference type="AlphaFoldDB" id="A0ABD7UXW0"/>
<dbReference type="GO" id="GO:0016787">
    <property type="term" value="F:hydrolase activity"/>
    <property type="evidence" value="ECO:0007669"/>
    <property type="project" value="UniProtKB-KW"/>
</dbReference>
<comment type="caution">
    <text evidence="1">The sequence shown here is derived from an EMBL/GenBank/DDBJ whole genome shotgun (WGS) entry which is preliminary data.</text>
</comment>